<comment type="caution">
    <text evidence="2">The sequence shown here is derived from an EMBL/GenBank/DDBJ whole genome shotgun (WGS) entry which is preliminary data.</text>
</comment>
<keyword evidence="1" id="KW-0472">Membrane</keyword>
<feature type="transmembrane region" description="Helical" evidence="1">
    <location>
        <begin position="46"/>
        <end position="65"/>
    </location>
</feature>
<name>A0ABN8A9Q3_9BACI</name>
<keyword evidence="1" id="KW-1133">Transmembrane helix</keyword>
<feature type="transmembrane region" description="Helical" evidence="1">
    <location>
        <begin position="112"/>
        <end position="130"/>
    </location>
</feature>
<evidence type="ECO:0000256" key="1">
    <source>
        <dbReference type="SAM" id="Phobius"/>
    </source>
</evidence>
<keyword evidence="3" id="KW-1185">Reference proteome</keyword>
<gene>
    <name evidence="2" type="ORF">BACCIP111883_02674</name>
</gene>
<reference evidence="2 3" key="1">
    <citation type="submission" date="2021-10" db="EMBL/GenBank/DDBJ databases">
        <authorList>
            <person name="Criscuolo A."/>
        </authorList>
    </citation>
    <scope>NUCLEOTIDE SEQUENCE [LARGE SCALE GENOMIC DNA]</scope>
    <source>
        <strain evidence="3">CIP 111883</strain>
    </source>
</reference>
<organism evidence="2 3">
    <name type="scientific">Sutcliffiella rhizosphaerae</name>
    <dbReference type="NCBI Taxonomy" id="2880967"/>
    <lineage>
        <taxon>Bacteria</taxon>
        <taxon>Bacillati</taxon>
        <taxon>Bacillota</taxon>
        <taxon>Bacilli</taxon>
        <taxon>Bacillales</taxon>
        <taxon>Bacillaceae</taxon>
        <taxon>Sutcliffiella</taxon>
    </lineage>
</organism>
<evidence type="ECO:0000313" key="3">
    <source>
        <dbReference type="Proteomes" id="UP000789833"/>
    </source>
</evidence>
<evidence type="ECO:0000313" key="2">
    <source>
        <dbReference type="EMBL" id="CAG9621883.1"/>
    </source>
</evidence>
<sequence>MDAVQLGPFLIKKTYLVLIFSSMLSFLYIAILLRKRTKLLHKVEEVLTSGLLIWLLTYKFSIIFFRPSILWTNPYGVLFLTGGTEGVYLATFVFIGFSFWRFNISNISLKTSIVILIPSLTITSFAYFGIMTLL</sequence>
<accession>A0ABN8A9Q3</accession>
<feature type="transmembrane region" description="Helical" evidence="1">
    <location>
        <begin position="77"/>
        <end position="100"/>
    </location>
</feature>
<dbReference type="Proteomes" id="UP000789833">
    <property type="component" value="Unassembled WGS sequence"/>
</dbReference>
<dbReference type="EMBL" id="CAKJTJ010000014">
    <property type="protein sequence ID" value="CAG9621883.1"/>
    <property type="molecule type" value="Genomic_DNA"/>
</dbReference>
<proteinExistence type="predicted"/>
<evidence type="ECO:0008006" key="4">
    <source>
        <dbReference type="Google" id="ProtNLM"/>
    </source>
</evidence>
<feature type="transmembrane region" description="Helical" evidence="1">
    <location>
        <begin position="15"/>
        <end position="34"/>
    </location>
</feature>
<keyword evidence="1" id="KW-0812">Transmembrane</keyword>
<protein>
    <recommendedName>
        <fullName evidence="4">Histidine kinase N-terminal 7TM region domain-containing protein</fullName>
    </recommendedName>
</protein>